<evidence type="ECO:0000313" key="2">
    <source>
        <dbReference type="EMBL" id="MCJ8239066.1"/>
    </source>
</evidence>
<name>A0ABT0D105_9HYPH</name>
<organism evidence="2 3">
    <name type="scientific">Peteryoungia algae</name>
    <dbReference type="NCBI Taxonomy" id="2919917"/>
    <lineage>
        <taxon>Bacteria</taxon>
        <taxon>Pseudomonadati</taxon>
        <taxon>Pseudomonadota</taxon>
        <taxon>Alphaproteobacteria</taxon>
        <taxon>Hyphomicrobiales</taxon>
        <taxon>Rhizobiaceae</taxon>
        <taxon>Peteryoungia</taxon>
    </lineage>
</organism>
<accession>A0ABT0D105</accession>
<feature type="region of interest" description="Disordered" evidence="1">
    <location>
        <begin position="214"/>
        <end position="267"/>
    </location>
</feature>
<gene>
    <name evidence="2" type="ORF">MKJ03_12055</name>
</gene>
<dbReference type="RefSeq" id="WP_245136807.1">
    <property type="nucleotide sequence ID" value="NZ_CP128477.1"/>
</dbReference>
<comment type="caution">
    <text evidence="2">The sequence shown here is derived from an EMBL/GenBank/DDBJ whole genome shotgun (WGS) entry which is preliminary data.</text>
</comment>
<feature type="compositionally biased region" description="Polar residues" evidence="1">
    <location>
        <begin position="238"/>
        <end position="249"/>
    </location>
</feature>
<dbReference type="Proteomes" id="UP001522662">
    <property type="component" value="Unassembled WGS sequence"/>
</dbReference>
<evidence type="ECO:0000256" key="1">
    <source>
        <dbReference type="SAM" id="MobiDB-lite"/>
    </source>
</evidence>
<protein>
    <submittedName>
        <fullName evidence="2">Uncharacterized protein</fullName>
    </submittedName>
</protein>
<dbReference type="EMBL" id="JALAYX010000003">
    <property type="protein sequence ID" value="MCJ8239066.1"/>
    <property type="molecule type" value="Genomic_DNA"/>
</dbReference>
<sequence length="267" mass="26540">MSLVFSSLGCRLTAACISALMLSGCSGSDRVPFADVGGPRAGDQLIGKVDRRRDGRVLVGRVGDPQAEAAAYAPPASAANAGSAGIDYLDTPDLSQSDGAQTAPMMAAAEPRSMDGGVEPAASAMIIPEGGVNIDGQLGIGEAPPVADLGSVDVVSPVGVQPHLVTNGGAMAIAEGTTSQPVVDGIGFDEPTQIVTGPGGAAAQEVQLAQDMPGEGGILPLAADSGNSGMNDPVPVSTRRSTGASSQQDGAPAGKDCSLYLDKRNCR</sequence>
<evidence type="ECO:0000313" key="3">
    <source>
        <dbReference type="Proteomes" id="UP001522662"/>
    </source>
</evidence>
<reference evidence="2 3" key="1">
    <citation type="submission" date="2022-03" db="EMBL/GenBank/DDBJ databases">
        <title>Rhizobium SSM4.3 sp. nov., isolated from Sediment (Gouqi Island).</title>
        <authorList>
            <person name="Chen G."/>
        </authorList>
    </citation>
    <scope>NUCLEOTIDE SEQUENCE [LARGE SCALE GENOMIC DNA]</scope>
    <source>
        <strain evidence="2 3">SSM4.3</strain>
    </source>
</reference>
<keyword evidence="3" id="KW-1185">Reference proteome</keyword>
<proteinExistence type="predicted"/>